<reference evidence="1 2" key="1">
    <citation type="submission" date="2020-07" db="EMBL/GenBank/DDBJ databases">
        <title>Genomic Encyclopedia of Archaeal and Bacterial Type Strains, Phase II (KMG-II): from individual species to whole genera.</title>
        <authorList>
            <person name="Goeker M."/>
        </authorList>
    </citation>
    <scope>NUCLEOTIDE SEQUENCE [LARGE SCALE GENOMIC DNA]</scope>
    <source>
        <strain evidence="1 2">DSM 21226</strain>
    </source>
</reference>
<dbReference type="AlphaFoldDB" id="A0A7Y9R0G7"/>
<dbReference type="Gene3D" id="1.20.120.450">
    <property type="entry name" value="dinb family like domain"/>
    <property type="match status" value="1"/>
</dbReference>
<evidence type="ECO:0000313" key="2">
    <source>
        <dbReference type="Proteomes" id="UP000518288"/>
    </source>
</evidence>
<dbReference type="InterPro" id="IPR018531">
    <property type="entry name" value="DUF1993"/>
</dbReference>
<dbReference type="EMBL" id="JACCFH010000001">
    <property type="protein sequence ID" value="NYG34915.1"/>
    <property type="molecule type" value="Genomic_DNA"/>
</dbReference>
<organism evidence="1 2">
    <name type="scientific">Sphaerotilus montanus</name>
    <dbReference type="NCBI Taxonomy" id="522889"/>
    <lineage>
        <taxon>Bacteria</taxon>
        <taxon>Pseudomonadati</taxon>
        <taxon>Pseudomonadota</taxon>
        <taxon>Betaproteobacteria</taxon>
        <taxon>Burkholderiales</taxon>
        <taxon>Sphaerotilaceae</taxon>
        <taxon>Sphaerotilus</taxon>
    </lineage>
</organism>
<name>A0A7Y9R0G7_9BURK</name>
<dbReference type="SUPFAM" id="SSF109854">
    <property type="entry name" value="DinB/YfiT-like putative metalloenzymes"/>
    <property type="match status" value="1"/>
</dbReference>
<dbReference type="RefSeq" id="WP_179635500.1">
    <property type="nucleotide sequence ID" value="NZ_JACCFH010000001.1"/>
</dbReference>
<comment type="caution">
    <text evidence="1">The sequence shown here is derived from an EMBL/GenBank/DDBJ whole genome shotgun (WGS) entry which is preliminary data.</text>
</comment>
<evidence type="ECO:0008006" key="3">
    <source>
        <dbReference type="Google" id="ProtNLM"/>
    </source>
</evidence>
<dbReference type="PANTHER" id="PTHR36922:SF1">
    <property type="entry name" value="DUF1993 DOMAIN-CONTAINING PROTEIN"/>
    <property type="match status" value="1"/>
</dbReference>
<dbReference type="InterPro" id="IPR034660">
    <property type="entry name" value="DinB/YfiT-like"/>
</dbReference>
<proteinExistence type="predicted"/>
<protein>
    <recommendedName>
        <fullName evidence="3">DUF1993 domain-containing protein</fullName>
    </recommendedName>
</protein>
<evidence type="ECO:0000313" key="1">
    <source>
        <dbReference type="EMBL" id="NYG34915.1"/>
    </source>
</evidence>
<keyword evidence="2" id="KW-1185">Reference proteome</keyword>
<accession>A0A7Y9R0G7</accession>
<sequence>MTISMSSASLPVFTTMLRNLSHCMDKAEASAAARKFDVNVLVQARLAPDMLPFASQVRIACDAAKLAAARLGGLDAPKFADDETTFAQLQERIARTLAFLVTVPPTALDGTEDKDITFPVGRDGSTRTMKGEDYLKHWALPNVFFHVTTAYALLRHNGVDLGKVDYLVGAQAAA</sequence>
<dbReference type="Proteomes" id="UP000518288">
    <property type="component" value="Unassembled WGS sequence"/>
</dbReference>
<dbReference type="Pfam" id="PF09351">
    <property type="entry name" value="DUF1993"/>
    <property type="match status" value="1"/>
</dbReference>
<dbReference type="PANTHER" id="PTHR36922">
    <property type="entry name" value="BLL2446 PROTEIN"/>
    <property type="match status" value="1"/>
</dbReference>
<gene>
    <name evidence="1" type="ORF">BDD16_003901</name>
</gene>